<evidence type="ECO:0000259" key="5">
    <source>
        <dbReference type="PROSITE" id="PS51119"/>
    </source>
</evidence>
<dbReference type="EMBL" id="UYRU01073644">
    <property type="protein sequence ID" value="VDN23671.1"/>
    <property type="molecule type" value="Genomic_DNA"/>
</dbReference>
<evidence type="ECO:0000313" key="7">
    <source>
        <dbReference type="Proteomes" id="UP000281553"/>
    </source>
</evidence>
<dbReference type="Proteomes" id="UP000281553">
    <property type="component" value="Unassembled WGS sequence"/>
</dbReference>
<protein>
    <recommendedName>
        <fullName evidence="5">TAFH domain-containing protein</fullName>
    </recommendedName>
</protein>
<dbReference type="SUPFAM" id="SSF158553">
    <property type="entry name" value="TAFH domain-like"/>
    <property type="match status" value="1"/>
</dbReference>
<dbReference type="PROSITE" id="PS51119">
    <property type="entry name" value="TAFH"/>
    <property type="match status" value="1"/>
</dbReference>
<keyword evidence="3" id="KW-0804">Transcription</keyword>
<organism evidence="6 7">
    <name type="scientific">Dibothriocephalus latus</name>
    <name type="common">Fish tapeworm</name>
    <name type="synonym">Diphyllobothrium latum</name>
    <dbReference type="NCBI Taxonomy" id="60516"/>
    <lineage>
        <taxon>Eukaryota</taxon>
        <taxon>Metazoa</taxon>
        <taxon>Spiralia</taxon>
        <taxon>Lophotrochozoa</taxon>
        <taxon>Platyhelminthes</taxon>
        <taxon>Cestoda</taxon>
        <taxon>Eucestoda</taxon>
        <taxon>Diphyllobothriidea</taxon>
        <taxon>Diphyllobothriidae</taxon>
        <taxon>Dibothriocephalus</taxon>
    </lineage>
</organism>
<dbReference type="InterPro" id="IPR037249">
    <property type="entry name" value="TAFH/NHR1_dom_sf"/>
</dbReference>
<name>A0A3P7MYT0_DIBLA</name>
<keyword evidence="4" id="KW-0539">Nucleus</keyword>
<comment type="subcellular location">
    <subcellularLocation>
        <location evidence="1">Nucleus</location>
    </subcellularLocation>
</comment>
<feature type="domain" description="TAFH" evidence="5">
    <location>
        <begin position="1"/>
        <end position="88"/>
    </location>
</feature>
<dbReference type="Pfam" id="PF07531">
    <property type="entry name" value="TAFH"/>
    <property type="match status" value="1"/>
</dbReference>
<evidence type="ECO:0000256" key="2">
    <source>
        <dbReference type="ARBA" id="ARBA00023015"/>
    </source>
</evidence>
<dbReference type="Gene3D" id="1.20.120.1110">
    <property type="entry name" value="TAFH/NHR1 domain"/>
    <property type="match status" value="1"/>
</dbReference>
<evidence type="ECO:0000256" key="4">
    <source>
        <dbReference type="ARBA" id="ARBA00023242"/>
    </source>
</evidence>
<evidence type="ECO:0000313" key="6">
    <source>
        <dbReference type="EMBL" id="VDN23671.1"/>
    </source>
</evidence>
<dbReference type="InterPro" id="IPR003894">
    <property type="entry name" value="TAFH_NHR1"/>
</dbReference>
<dbReference type="GO" id="GO:0005634">
    <property type="term" value="C:nucleus"/>
    <property type="evidence" value="ECO:0007669"/>
    <property type="project" value="UniProtKB-SubCell"/>
</dbReference>
<dbReference type="OrthoDB" id="21060at2759"/>
<sequence>MNQLIELSRKSAPVGTQNAIVNLIQQLVDSEIECDTFCTQLSASLNRDAEPMNIGPFIKDNIALLRRELYNGVCTLPNIRPPSLDVEASQSQRLPSSLPQPIIAGVSTMSNSLSQPKYCHLGGVPVKRISALDDVFVLSSLRQPGGRNPDFYLSYVHPPYHGCCWSAFDTHVKFRSSRNQTDSPIQLYHTNASLYN</sequence>
<evidence type="ECO:0000256" key="3">
    <source>
        <dbReference type="ARBA" id="ARBA00023163"/>
    </source>
</evidence>
<dbReference type="GO" id="GO:0006351">
    <property type="term" value="P:DNA-templated transcription"/>
    <property type="evidence" value="ECO:0007669"/>
    <property type="project" value="InterPro"/>
</dbReference>
<keyword evidence="7" id="KW-1185">Reference proteome</keyword>
<gene>
    <name evidence="6" type="ORF">DILT_LOCUS14299</name>
</gene>
<accession>A0A3P7MYT0</accession>
<feature type="non-terminal residue" evidence="6">
    <location>
        <position position="196"/>
    </location>
</feature>
<dbReference type="AlphaFoldDB" id="A0A3P7MYT0"/>
<reference evidence="6 7" key="1">
    <citation type="submission" date="2018-11" db="EMBL/GenBank/DDBJ databases">
        <authorList>
            <consortium name="Pathogen Informatics"/>
        </authorList>
    </citation>
    <scope>NUCLEOTIDE SEQUENCE [LARGE SCALE GENOMIC DNA]</scope>
</reference>
<proteinExistence type="predicted"/>
<keyword evidence="2" id="KW-0805">Transcription regulation</keyword>
<evidence type="ECO:0000256" key="1">
    <source>
        <dbReference type="ARBA" id="ARBA00004123"/>
    </source>
</evidence>